<dbReference type="Pfam" id="PF02817">
    <property type="entry name" value="E3_binding"/>
    <property type="match status" value="2"/>
</dbReference>
<evidence type="ECO:0000256" key="6">
    <source>
        <dbReference type="RuleBase" id="RU003423"/>
    </source>
</evidence>
<dbReference type="RefSeq" id="WP_203692875.1">
    <property type="nucleotide sequence ID" value="NZ_BAAALC010000033.1"/>
</dbReference>
<dbReference type="EC" id="2.3.1.-" evidence="6"/>
<dbReference type="Pfam" id="PF00364">
    <property type="entry name" value="Biotin_lipoyl"/>
    <property type="match status" value="1"/>
</dbReference>
<feature type="domain" description="Lipoyl-binding" evidence="8">
    <location>
        <begin position="2"/>
        <end position="77"/>
    </location>
</feature>
<comment type="similarity">
    <text evidence="2 6">Belongs to the 2-oxoacid dehydrogenase family.</text>
</comment>
<feature type="compositionally biased region" description="Pro residues" evidence="7">
    <location>
        <begin position="82"/>
        <end position="95"/>
    </location>
</feature>
<dbReference type="InterPro" id="IPR023213">
    <property type="entry name" value="CAT-like_dom_sf"/>
</dbReference>
<feature type="domain" description="Peripheral subunit-binding (PSBD)" evidence="9">
    <location>
        <begin position="159"/>
        <end position="196"/>
    </location>
</feature>
<dbReference type="Pfam" id="PF00198">
    <property type="entry name" value="2-oxoacid_dh"/>
    <property type="match status" value="1"/>
</dbReference>
<dbReference type="SUPFAM" id="SSF52777">
    <property type="entry name" value="CoA-dependent acyltransferases"/>
    <property type="match status" value="1"/>
</dbReference>
<comment type="caution">
    <text evidence="10">The sequence shown here is derived from an EMBL/GenBank/DDBJ whole genome shotgun (WGS) entry which is preliminary data.</text>
</comment>
<evidence type="ECO:0000256" key="4">
    <source>
        <dbReference type="ARBA" id="ARBA00022823"/>
    </source>
</evidence>
<dbReference type="InterPro" id="IPR000089">
    <property type="entry name" value="Biotin_lipoyl"/>
</dbReference>
<dbReference type="Gene3D" id="2.40.50.100">
    <property type="match status" value="1"/>
</dbReference>
<keyword evidence="3 6" id="KW-0808">Transferase</keyword>
<dbReference type="SUPFAM" id="SSF47005">
    <property type="entry name" value="Peripheral subunit-binding domain of 2-oxo acid dehydrogenase complex"/>
    <property type="match status" value="2"/>
</dbReference>
<dbReference type="Gene3D" id="4.10.320.10">
    <property type="entry name" value="E3-binding domain"/>
    <property type="match status" value="2"/>
</dbReference>
<dbReference type="GO" id="GO:0005737">
    <property type="term" value="C:cytoplasm"/>
    <property type="evidence" value="ECO:0007669"/>
    <property type="project" value="TreeGrafter"/>
</dbReference>
<evidence type="ECO:0000256" key="7">
    <source>
        <dbReference type="SAM" id="MobiDB-lite"/>
    </source>
</evidence>
<evidence type="ECO:0000259" key="8">
    <source>
        <dbReference type="PROSITE" id="PS50968"/>
    </source>
</evidence>
<dbReference type="AlphaFoldDB" id="A0A8J3P7D4"/>
<dbReference type="InterPro" id="IPR036625">
    <property type="entry name" value="E3-bd_dom_sf"/>
</dbReference>
<proteinExistence type="inferred from homology"/>
<dbReference type="PANTHER" id="PTHR43178:SF5">
    <property type="entry name" value="LIPOAMIDE ACYLTRANSFERASE COMPONENT OF BRANCHED-CHAIN ALPHA-KETO ACID DEHYDROGENASE COMPLEX, MITOCHONDRIAL"/>
    <property type="match status" value="1"/>
</dbReference>
<organism evidence="10 11">
    <name type="scientific">Catellatospora coxensis</name>
    <dbReference type="NCBI Taxonomy" id="310354"/>
    <lineage>
        <taxon>Bacteria</taxon>
        <taxon>Bacillati</taxon>
        <taxon>Actinomycetota</taxon>
        <taxon>Actinomycetes</taxon>
        <taxon>Micromonosporales</taxon>
        <taxon>Micromonosporaceae</taxon>
        <taxon>Catellatospora</taxon>
    </lineage>
</organism>
<keyword evidence="11" id="KW-1185">Reference proteome</keyword>
<evidence type="ECO:0000256" key="2">
    <source>
        <dbReference type="ARBA" id="ARBA00007317"/>
    </source>
</evidence>
<dbReference type="InterPro" id="IPR004167">
    <property type="entry name" value="PSBD"/>
</dbReference>
<keyword evidence="10" id="KW-0670">Pyruvate</keyword>
<reference evidence="10 11" key="1">
    <citation type="submission" date="2021-01" db="EMBL/GenBank/DDBJ databases">
        <title>Whole genome shotgun sequence of Catellatospora coxensis NBRC 107359.</title>
        <authorList>
            <person name="Komaki H."/>
            <person name="Tamura T."/>
        </authorList>
    </citation>
    <scope>NUCLEOTIDE SEQUENCE [LARGE SCALE GENOMIC DNA]</scope>
    <source>
        <strain evidence="10 11">NBRC 107359</strain>
    </source>
</reference>
<dbReference type="InterPro" id="IPR050743">
    <property type="entry name" value="2-oxoacid_DH_E2_comp"/>
</dbReference>
<evidence type="ECO:0000256" key="5">
    <source>
        <dbReference type="ARBA" id="ARBA00023315"/>
    </source>
</evidence>
<evidence type="ECO:0000256" key="3">
    <source>
        <dbReference type="ARBA" id="ARBA00022679"/>
    </source>
</evidence>
<comment type="cofactor">
    <cofactor evidence="1 6">
        <name>(R)-lipoate</name>
        <dbReference type="ChEBI" id="CHEBI:83088"/>
    </cofactor>
</comment>
<feature type="region of interest" description="Disordered" evidence="7">
    <location>
        <begin position="76"/>
        <end position="100"/>
    </location>
</feature>
<keyword evidence="5 6" id="KW-0012">Acyltransferase</keyword>
<dbReference type="InterPro" id="IPR011053">
    <property type="entry name" value="Single_hybrid_motif"/>
</dbReference>
<accession>A0A8J3P7D4</accession>
<protein>
    <recommendedName>
        <fullName evidence="6">Dihydrolipoamide acetyltransferase component of pyruvate dehydrogenase complex</fullName>
        <ecNumber evidence="6">2.3.1.-</ecNumber>
    </recommendedName>
</protein>
<dbReference type="SUPFAM" id="SSF51230">
    <property type="entry name" value="Single hybrid motif"/>
    <property type="match status" value="1"/>
</dbReference>
<dbReference type="Gene3D" id="3.30.559.10">
    <property type="entry name" value="Chloramphenicol acetyltransferase-like domain"/>
    <property type="match status" value="1"/>
</dbReference>
<dbReference type="PROSITE" id="PS50968">
    <property type="entry name" value="BIOTINYL_LIPOYL"/>
    <property type="match status" value="1"/>
</dbReference>
<gene>
    <name evidence="10" type="ORF">Cco03nite_31970</name>
</gene>
<evidence type="ECO:0000313" key="11">
    <source>
        <dbReference type="Proteomes" id="UP000630887"/>
    </source>
</evidence>
<dbReference type="PANTHER" id="PTHR43178">
    <property type="entry name" value="DIHYDROLIPOAMIDE ACETYLTRANSFERASE COMPONENT OF PYRUVATE DEHYDROGENASE COMPLEX"/>
    <property type="match status" value="1"/>
</dbReference>
<evidence type="ECO:0000313" key="10">
    <source>
        <dbReference type="EMBL" id="GIG06497.1"/>
    </source>
</evidence>
<dbReference type="PROSITE" id="PS51826">
    <property type="entry name" value="PSBD"/>
    <property type="match status" value="2"/>
</dbReference>
<keyword evidence="4 6" id="KW-0450">Lipoyl</keyword>
<name>A0A8J3P7D4_9ACTN</name>
<evidence type="ECO:0000256" key="1">
    <source>
        <dbReference type="ARBA" id="ARBA00001938"/>
    </source>
</evidence>
<sequence>MKSEFRMPSLGADMDHGTLVEWLVHPGQQVRRGDVVAVVDTAKANVEVECFTSGVVDQLLVEPGVRVPVGAVLATITTGGPEPEPAPAAPQPAPTAPATAAVRSPVTSPLVRRLADAAHVDLGTVHGTGPGGRVTHADVRAASSTTERTPAAVAAVRIRSSPLARKLAQELGVPLTGIAGSGPGGAVRAADVTATAAALTAAPAPAETADRTMAIRAQIATSMARAKREIPHYYLAQTIDLEAALRRLREHNRTVPVAERVLPAALLLKAAAMAVSTVPDLNGFHTGTAFHRSAAVHLGVAISLREGGLVAPAIHDADKLTVPELMAALKDLVARTRAGRLRAAELADPTITVSSLGEQGVDTIHGVIYPPQVALVGFGAIRDRPCAVDGLLGVHPTVTASLAADHRVTDGISGARYLLAVERLLNQPDKLL</sequence>
<dbReference type="InterPro" id="IPR001078">
    <property type="entry name" value="2-oxoacid_DH_actylTfrase"/>
</dbReference>
<dbReference type="GO" id="GO:0016407">
    <property type="term" value="F:acetyltransferase activity"/>
    <property type="evidence" value="ECO:0007669"/>
    <property type="project" value="TreeGrafter"/>
</dbReference>
<evidence type="ECO:0000259" key="9">
    <source>
        <dbReference type="PROSITE" id="PS51826"/>
    </source>
</evidence>
<dbReference type="GO" id="GO:0031405">
    <property type="term" value="F:lipoic acid binding"/>
    <property type="evidence" value="ECO:0007669"/>
    <property type="project" value="TreeGrafter"/>
</dbReference>
<feature type="domain" description="Peripheral subunit-binding (PSBD)" evidence="9">
    <location>
        <begin position="106"/>
        <end position="143"/>
    </location>
</feature>
<dbReference type="EMBL" id="BONI01000024">
    <property type="protein sequence ID" value="GIG06497.1"/>
    <property type="molecule type" value="Genomic_DNA"/>
</dbReference>
<dbReference type="Proteomes" id="UP000630887">
    <property type="component" value="Unassembled WGS sequence"/>
</dbReference>
<dbReference type="CDD" id="cd06849">
    <property type="entry name" value="lipoyl_domain"/>
    <property type="match status" value="1"/>
</dbReference>